<evidence type="ECO:0000313" key="1">
    <source>
        <dbReference type="EMBL" id="CAI9714045.1"/>
    </source>
</evidence>
<sequence length="190" mass="19959">MQCQEGGWRNSLHTFVHESLWGSGDRAAHLPASCPDLRVCLPVWTGASWDFAPEIQREGRNCPAQAPGLQSFCVPCRDAGSDIKPSELWFAVVVGGPVWVSGLWRRHGGGTGAFAAAQEAASTGWGARGAATAPAELSSGGLARTEPNGAESRTGGAERSRAKPSRGRAGPRSAERIRVPGRRAGLYAAE</sequence>
<evidence type="ECO:0000313" key="2">
    <source>
        <dbReference type="Proteomes" id="UP001162501"/>
    </source>
</evidence>
<accession>A0ACB0FM43</accession>
<organism evidence="1 2">
    <name type="scientific">Rangifer tarandus platyrhynchus</name>
    <name type="common">Svalbard reindeer</name>
    <dbReference type="NCBI Taxonomy" id="3082113"/>
    <lineage>
        <taxon>Eukaryota</taxon>
        <taxon>Metazoa</taxon>
        <taxon>Chordata</taxon>
        <taxon>Craniata</taxon>
        <taxon>Vertebrata</taxon>
        <taxon>Euteleostomi</taxon>
        <taxon>Mammalia</taxon>
        <taxon>Eutheria</taxon>
        <taxon>Laurasiatheria</taxon>
        <taxon>Artiodactyla</taxon>
        <taxon>Ruminantia</taxon>
        <taxon>Pecora</taxon>
        <taxon>Cervidae</taxon>
        <taxon>Odocoileinae</taxon>
        <taxon>Rangifer</taxon>
    </lineage>
</organism>
<protein>
    <submittedName>
        <fullName evidence="1">Uncharacterized protein</fullName>
    </submittedName>
</protein>
<name>A0ACB0FM43_RANTA</name>
<dbReference type="EMBL" id="OX596093">
    <property type="protein sequence ID" value="CAI9714045.1"/>
    <property type="molecule type" value="Genomic_DNA"/>
</dbReference>
<proteinExistence type="predicted"/>
<gene>
    <name evidence="1" type="ORF">MRATA1EN3_LOCUS25258</name>
</gene>
<reference evidence="1" key="1">
    <citation type="submission" date="2023-05" db="EMBL/GenBank/DDBJ databases">
        <authorList>
            <consortium name="ELIXIR-Norway"/>
        </authorList>
    </citation>
    <scope>NUCLEOTIDE SEQUENCE</scope>
</reference>
<dbReference type="Proteomes" id="UP001162501">
    <property type="component" value="Chromosome 9"/>
</dbReference>